<dbReference type="AlphaFoldDB" id="A0A284R7X2"/>
<dbReference type="EMBL" id="FUEG01000005">
    <property type="protein sequence ID" value="SJL04793.1"/>
    <property type="molecule type" value="Genomic_DNA"/>
</dbReference>
<evidence type="ECO:0000313" key="3">
    <source>
        <dbReference type="EMBL" id="SJL04793.1"/>
    </source>
</evidence>
<feature type="region of interest" description="Disordered" evidence="1">
    <location>
        <begin position="167"/>
        <end position="186"/>
    </location>
</feature>
<sequence>MDDVGRLRRGQVGLLCRARVVNVKKHRLNYWLMNEILRMDEDLICTTHPPPSFAMTSFFASPSLYEQRSRVAVNNCSSPARRSSACMVYIKGASCSVSLSQKGRRRREGSDEGFPKSGSTLKLSLEHPDGSLARPAFTNASSRYQASAPPSQIASTQDYHHADARTRMDRAPSTSPPSPMSHDRRIQRIHPPFSTYPFPTKSKPITAFKIPACLAYMAHFLTPVLSQGNRTVYVPPMEYINSKDFCILVRPRTYLSVAIDARIVIPKPKTEVAASLWLVVFSAGVGVPYTPNSVVVAIIVECRGSGLHTVHAPARSHLTSLLSTFHDFALHPYAILALKLALLTVVTAIVGIELRFGFRRLTPPDNIRLSIL</sequence>
<dbReference type="Proteomes" id="UP000219338">
    <property type="component" value="Unassembled WGS sequence"/>
</dbReference>
<keyword evidence="2" id="KW-0472">Membrane</keyword>
<proteinExistence type="predicted"/>
<evidence type="ECO:0000256" key="1">
    <source>
        <dbReference type="SAM" id="MobiDB-lite"/>
    </source>
</evidence>
<feature type="region of interest" description="Disordered" evidence="1">
    <location>
        <begin position="99"/>
        <end position="161"/>
    </location>
</feature>
<organism evidence="3 4">
    <name type="scientific">Armillaria ostoyae</name>
    <name type="common">Armillaria root rot fungus</name>
    <dbReference type="NCBI Taxonomy" id="47428"/>
    <lineage>
        <taxon>Eukaryota</taxon>
        <taxon>Fungi</taxon>
        <taxon>Dikarya</taxon>
        <taxon>Basidiomycota</taxon>
        <taxon>Agaricomycotina</taxon>
        <taxon>Agaricomycetes</taxon>
        <taxon>Agaricomycetidae</taxon>
        <taxon>Agaricales</taxon>
        <taxon>Marasmiineae</taxon>
        <taxon>Physalacriaceae</taxon>
        <taxon>Armillaria</taxon>
    </lineage>
</organism>
<evidence type="ECO:0000256" key="2">
    <source>
        <dbReference type="SAM" id="Phobius"/>
    </source>
</evidence>
<name>A0A284R7X2_ARMOS</name>
<evidence type="ECO:0000313" key="4">
    <source>
        <dbReference type="Proteomes" id="UP000219338"/>
    </source>
</evidence>
<feature type="compositionally biased region" description="Polar residues" evidence="1">
    <location>
        <begin position="138"/>
        <end position="157"/>
    </location>
</feature>
<dbReference type="OrthoDB" id="10630918at2759"/>
<keyword evidence="2" id="KW-0812">Transmembrane</keyword>
<accession>A0A284R7X2</accession>
<reference evidence="4" key="1">
    <citation type="journal article" date="2017" name="Nat. Ecol. Evol.">
        <title>Genome expansion and lineage-specific genetic innovations in the forest pathogenic fungi Armillaria.</title>
        <authorList>
            <person name="Sipos G."/>
            <person name="Prasanna A.N."/>
            <person name="Walter M.C."/>
            <person name="O'Connor E."/>
            <person name="Balint B."/>
            <person name="Krizsan K."/>
            <person name="Kiss B."/>
            <person name="Hess J."/>
            <person name="Varga T."/>
            <person name="Slot J."/>
            <person name="Riley R."/>
            <person name="Boka B."/>
            <person name="Rigling D."/>
            <person name="Barry K."/>
            <person name="Lee J."/>
            <person name="Mihaltcheva S."/>
            <person name="LaButti K."/>
            <person name="Lipzen A."/>
            <person name="Waldron R."/>
            <person name="Moloney N.M."/>
            <person name="Sperisen C."/>
            <person name="Kredics L."/>
            <person name="Vagvoelgyi C."/>
            <person name="Patrignani A."/>
            <person name="Fitzpatrick D."/>
            <person name="Nagy I."/>
            <person name="Doyle S."/>
            <person name="Anderson J.B."/>
            <person name="Grigoriev I.V."/>
            <person name="Gueldener U."/>
            <person name="Muensterkoetter M."/>
            <person name="Nagy L.G."/>
        </authorList>
    </citation>
    <scope>NUCLEOTIDE SEQUENCE [LARGE SCALE GENOMIC DNA]</scope>
    <source>
        <strain evidence="4">C18/9</strain>
    </source>
</reference>
<protein>
    <submittedName>
        <fullName evidence="3">Uncharacterized protein</fullName>
    </submittedName>
</protein>
<keyword evidence="4" id="KW-1185">Reference proteome</keyword>
<feature type="transmembrane region" description="Helical" evidence="2">
    <location>
        <begin position="330"/>
        <end position="352"/>
    </location>
</feature>
<gene>
    <name evidence="3" type="ORF">ARMOST_08163</name>
</gene>
<keyword evidence="2" id="KW-1133">Transmembrane helix</keyword>